<sequence length="220" mass="23248">MQPQPVIQFGYCERLSGAFWAEPLNAITNGAFIVAALGGLVLLLRQDRRDWPAGALIALVFAIGIGSFLFHTMPQRWTLLADVIPIQLFAFSYFGLALRRFLGLGLVAAIAGTLAFLATSFALSAGLAPLLPAAARGSAGYASFALALFGVAIALWRRDRAGAQLIGAAGLVFAVSLSLRSLDGVLCQAVPSGTHFLWHLLNATVLYLLLRAAVTRPSPA</sequence>
<keyword evidence="5 8" id="KW-0472">Membrane</keyword>
<dbReference type="Proteomes" id="UP000255207">
    <property type="component" value="Unassembled WGS sequence"/>
</dbReference>
<dbReference type="AlphaFoldDB" id="A0A370LCT8"/>
<keyword evidence="4 8" id="KW-1133">Transmembrane helix</keyword>
<feature type="transmembrane region" description="Helical" evidence="8">
    <location>
        <begin position="51"/>
        <end position="71"/>
    </location>
</feature>
<feature type="transmembrane region" description="Helical" evidence="8">
    <location>
        <begin position="77"/>
        <end position="96"/>
    </location>
</feature>
<proteinExistence type="predicted"/>
<evidence type="ECO:0000256" key="3">
    <source>
        <dbReference type="ARBA" id="ARBA00022801"/>
    </source>
</evidence>
<dbReference type="GO" id="GO:0016811">
    <property type="term" value="F:hydrolase activity, acting on carbon-nitrogen (but not peptide) bonds, in linear amides"/>
    <property type="evidence" value="ECO:0007669"/>
    <property type="project" value="InterPro"/>
</dbReference>
<feature type="transmembrane region" description="Helical" evidence="8">
    <location>
        <begin position="26"/>
        <end position="44"/>
    </location>
</feature>
<keyword evidence="2 8" id="KW-0812">Transmembrane</keyword>
<keyword evidence="6" id="KW-0479">Metal-binding</keyword>
<dbReference type="RefSeq" id="WP_114827771.1">
    <property type="nucleotide sequence ID" value="NZ_QQTO01000019.1"/>
</dbReference>
<evidence type="ECO:0000256" key="5">
    <source>
        <dbReference type="ARBA" id="ARBA00023136"/>
    </source>
</evidence>
<evidence type="ECO:0000313" key="9">
    <source>
        <dbReference type="EMBL" id="RDJ29659.1"/>
    </source>
</evidence>
<dbReference type="Pfam" id="PF05875">
    <property type="entry name" value="Ceramidase"/>
    <property type="match status" value="1"/>
</dbReference>
<feature type="transmembrane region" description="Helical" evidence="8">
    <location>
        <begin position="139"/>
        <end position="156"/>
    </location>
</feature>
<keyword evidence="3" id="KW-0378">Hydrolase</keyword>
<dbReference type="EMBL" id="QQTP01000001">
    <property type="protein sequence ID" value="RDJ29659.1"/>
    <property type="molecule type" value="Genomic_DNA"/>
</dbReference>
<dbReference type="OrthoDB" id="277121at2"/>
<reference evidence="10" key="1">
    <citation type="submission" date="2018-07" db="EMBL/GenBank/DDBJ databases">
        <authorList>
            <person name="Safronova V.I."/>
            <person name="Chirak E.R."/>
            <person name="Sazanova A.L."/>
        </authorList>
    </citation>
    <scope>NUCLEOTIDE SEQUENCE [LARGE SCALE GENOMIC DNA]</scope>
    <source>
        <strain evidence="10">RCAM04685</strain>
    </source>
</reference>
<gene>
    <name evidence="9" type="ORF">DWE98_03755</name>
</gene>
<evidence type="ECO:0000256" key="6">
    <source>
        <dbReference type="PIRSR" id="PIRSR608901-1"/>
    </source>
</evidence>
<feature type="binding site" evidence="7">
    <location>
        <position position="199"/>
    </location>
    <ligand>
        <name>Zn(2+)</name>
        <dbReference type="ChEBI" id="CHEBI:29105"/>
        <note>catalytic</note>
    </ligand>
</feature>
<evidence type="ECO:0000256" key="4">
    <source>
        <dbReference type="ARBA" id="ARBA00022989"/>
    </source>
</evidence>
<feature type="transmembrane region" description="Helical" evidence="8">
    <location>
        <begin position="163"/>
        <end position="181"/>
    </location>
</feature>
<evidence type="ECO:0000256" key="8">
    <source>
        <dbReference type="SAM" id="Phobius"/>
    </source>
</evidence>
<keyword evidence="6" id="KW-0106">Calcium</keyword>
<feature type="binding site" evidence="6">
    <location>
        <position position="22"/>
    </location>
    <ligand>
        <name>Ca(2+)</name>
        <dbReference type="ChEBI" id="CHEBI:29108"/>
    </ligand>
</feature>
<keyword evidence="10" id="KW-1185">Reference proteome</keyword>
<evidence type="ECO:0000256" key="1">
    <source>
        <dbReference type="ARBA" id="ARBA00004141"/>
    </source>
</evidence>
<evidence type="ECO:0000313" key="10">
    <source>
        <dbReference type="Proteomes" id="UP000255207"/>
    </source>
</evidence>
<comment type="caution">
    <text evidence="9">The sequence shown here is derived from an EMBL/GenBank/DDBJ whole genome shotgun (WGS) entry which is preliminary data.</text>
</comment>
<dbReference type="InterPro" id="IPR008901">
    <property type="entry name" value="ACER"/>
</dbReference>
<dbReference type="GO" id="GO:0046872">
    <property type="term" value="F:metal ion binding"/>
    <property type="evidence" value="ECO:0007669"/>
    <property type="project" value="UniProtKB-KW"/>
</dbReference>
<dbReference type="GO" id="GO:0006672">
    <property type="term" value="P:ceramide metabolic process"/>
    <property type="evidence" value="ECO:0007669"/>
    <property type="project" value="InterPro"/>
</dbReference>
<evidence type="ECO:0000256" key="7">
    <source>
        <dbReference type="PIRSR" id="PIRSR608901-2"/>
    </source>
</evidence>
<evidence type="ECO:0008006" key="11">
    <source>
        <dbReference type="Google" id="ProtNLM"/>
    </source>
</evidence>
<accession>A0A370LCT8</accession>
<keyword evidence="7" id="KW-0862">Zinc</keyword>
<feature type="binding site" evidence="7">
    <location>
        <position position="71"/>
    </location>
    <ligand>
        <name>Zn(2+)</name>
        <dbReference type="ChEBI" id="CHEBI:29105"/>
        <note>catalytic</note>
    </ligand>
</feature>
<feature type="transmembrane region" description="Helical" evidence="8">
    <location>
        <begin position="103"/>
        <end position="127"/>
    </location>
</feature>
<name>A0A370LCT8_9HYPH</name>
<feature type="transmembrane region" description="Helical" evidence="8">
    <location>
        <begin position="196"/>
        <end position="214"/>
    </location>
</feature>
<feature type="binding site" evidence="7">
    <location>
        <position position="195"/>
    </location>
    <ligand>
        <name>Zn(2+)</name>
        <dbReference type="ChEBI" id="CHEBI:29105"/>
        <note>catalytic</note>
    </ligand>
</feature>
<organism evidence="9 10">
    <name type="scientific">Bosea caraganae</name>
    <dbReference type="NCBI Taxonomy" id="2763117"/>
    <lineage>
        <taxon>Bacteria</taxon>
        <taxon>Pseudomonadati</taxon>
        <taxon>Pseudomonadota</taxon>
        <taxon>Alphaproteobacteria</taxon>
        <taxon>Hyphomicrobiales</taxon>
        <taxon>Boseaceae</taxon>
        <taxon>Bosea</taxon>
    </lineage>
</organism>
<comment type="subcellular location">
    <subcellularLocation>
        <location evidence="1">Membrane</location>
        <topology evidence="1">Multi-pass membrane protein</topology>
    </subcellularLocation>
</comment>
<dbReference type="GO" id="GO:0016020">
    <property type="term" value="C:membrane"/>
    <property type="evidence" value="ECO:0007669"/>
    <property type="project" value="UniProtKB-SubCell"/>
</dbReference>
<evidence type="ECO:0000256" key="2">
    <source>
        <dbReference type="ARBA" id="ARBA00022692"/>
    </source>
</evidence>
<comment type="cofactor">
    <cofactor evidence="7">
        <name>Zn(2+)</name>
        <dbReference type="ChEBI" id="CHEBI:29105"/>
    </cofactor>
</comment>
<protein>
    <recommendedName>
        <fullName evidence="11">Ceramidase</fullName>
    </recommendedName>
</protein>